<evidence type="ECO:0000313" key="3">
    <source>
        <dbReference type="Proteomes" id="UP000245288"/>
    </source>
</evidence>
<protein>
    <submittedName>
        <fullName evidence="2">Uncharacterized protein</fullName>
    </submittedName>
</protein>
<dbReference type="RefSeq" id="WP_109215280.1">
    <property type="nucleotide sequence ID" value="NZ_JAQDGV010000001.1"/>
</dbReference>
<organism evidence="2 3">
    <name type="scientific">Eubacterium ramulus</name>
    <dbReference type="NCBI Taxonomy" id="39490"/>
    <lineage>
        <taxon>Bacteria</taxon>
        <taxon>Bacillati</taxon>
        <taxon>Bacillota</taxon>
        <taxon>Clostridia</taxon>
        <taxon>Eubacteriales</taxon>
        <taxon>Eubacteriaceae</taxon>
        <taxon>Eubacterium</taxon>
    </lineage>
</organism>
<feature type="transmembrane region" description="Helical" evidence="1">
    <location>
        <begin position="46"/>
        <end position="68"/>
    </location>
</feature>
<keyword evidence="3" id="KW-1185">Reference proteome</keyword>
<dbReference type="Proteomes" id="UP000245288">
    <property type="component" value="Unassembled WGS sequence"/>
</dbReference>
<evidence type="ECO:0000256" key="1">
    <source>
        <dbReference type="SAM" id="Phobius"/>
    </source>
</evidence>
<keyword evidence="1" id="KW-1133">Transmembrane helix</keyword>
<keyword evidence="1" id="KW-0812">Transmembrane</keyword>
<reference evidence="2 3" key="1">
    <citation type="submission" date="2014-09" db="EMBL/GenBank/DDBJ databases">
        <title>Butyrate-producing bacteria isolated from human gut.</title>
        <authorList>
            <person name="Zhang Q."/>
            <person name="Zhao L."/>
        </authorList>
    </citation>
    <scope>NUCLEOTIDE SEQUENCE [LARGE SCALE GENOMIC DNA]</scope>
    <source>
        <strain evidence="2 3">21</strain>
    </source>
</reference>
<dbReference type="AlphaFoldDB" id="A0A2V1JX65"/>
<accession>A0A2V1JX65</accession>
<dbReference type="EMBL" id="JRFU01000061">
    <property type="protein sequence ID" value="PWE87128.1"/>
    <property type="molecule type" value="Genomic_DNA"/>
</dbReference>
<gene>
    <name evidence="2" type="ORF">LG34_06270</name>
</gene>
<feature type="transmembrane region" description="Helical" evidence="1">
    <location>
        <begin position="7"/>
        <end position="26"/>
    </location>
</feature>
<sequence>MLTYLKIGIMTDLICMVMFLGLILWLRVKNGKENTKEFLDFFDVKIVALDSLLTVFIWPVQIPAKLWIGYSIFKLKH</sequence>
<comment type="caution">
    <text evidence="2">The sequence shown here is derived from an EMBL/GenBank/DDBJ whole genome shotgun (WGS) entry which is preliminary data.</text>
</comment>
<proteinExistence type="predicted"/>
<keyword evidence="1" id="KW-0472">Membrane</keyword>
<name>A0A2V1JX65_EUBRA</name>
<evidence type="ECO:0000313" key="2">
    <source>
        <dbReference type="EMBL" id="PWE87128.1"/>
    </source>
</evidence>